<dbReference type="InterPro" id="IPR037185">
    <property type="entry name" value="EmrE-like"/>
</dbReference>
<protein>
    <submittedName>
        <fullName evidence="8">DMT family transporter</fullName>
    </submittedName>
</protein>
<evidence type="ECO:0000259" key="7">
    <source>
        <dbReference type="Pfam" id="PF00892"/>
    </source>
</evidence>
<accession>A0ABV7Z0B9</accession>
<evidence type="ECO:0000256" key="6">
    <source>
        <dbReference type="SAM" id="Phobius"/>
    </source>
</evidence>
<comment type="subcellular location">
    <subcellularLocation>
        <location evidence="1">Membrane</location>
        <topology evidence="1">Multi-pass membrane protein</topology>
    </subcellularLocation>
</comment>
<keyword evidence="5 6" id="KW-0472">Membrane</keyword>
<name>A0ABV7Z0B9_9BACT</name>
<dbReference type="PANTHER" id="PTHR32322:SF2">
    <property type="entry name" value="EAMA DOMAIN-CONTAINING PROTEIN"/>
    <property type="match status" value="1"/>
</dbReference>
<reference evidence="9" key="1">
    <citation type="journal article" date="2019" name="Int. J. Syst. Evol. Microbiol.">
        <title>The Global Catalogue of Microorganisms (GCM) 10K type strain sequencing project: providing services to taxonomists for standard genome sequencing and annotation.</title>
        <authorList>
            <consortium name="The Broad Institute Genomics Platform"/>
            <consortium name="The Broad Institute Genome Sequencing Center for Infectious Disease"/>
            <person name="Wu L."/>
            <person name="Ma J."/>
        </authorList>
    </citation>
    <scope>NUCLEOTIDE SEQUENCE [LARGE SCALE GENOMIC DNA]</scope>
    <source>
        <strain evidence="9">CECT 7956</strain>
    </source>
</reference>
<feature type="transmembrane region" description="Helical" evidence="6">
    <location>
        <begin position="39"/>
        <end position="61"/>
    </location>
</feature>
<comment type="caution">
    <text evidence="8">The sequence shown here is derived from an EMBL/GenBank/DDBJ whole genome shotgun (WGS) entry which is preliminary data.</text>
</comment>
<dbReference type="SUPFAM" id="SSF103481">
    <property type="entry name" value="Multidrug resistance efflux transporter EmrE"/>
    <property type="match status" value="2"/>
</dbReference>
<dbReference type="EMBL" id="JBHRYQ010000001">
    <property type="protein sequence ID" value="MFC3813009.1"/>
    <property type="molecule type" value="Genomic_DNA"/>
</dbReference>
<evidence type="ECO:0000313" key="8">
    <source>
        <dbReference type="EMBL" id="MFC3813009.1"/>
    </source>
</evidence>
<keyword evidence="3 6" id="KW-0812">Transmembrane</keyword>
<gene>
    <name evidence="8" type="ORF">ACFOOI_20260</name>
</gene>
<feature type="domain" description="EamA" evidence="7">
    <location>
        <begin position="16"/>
        <end position="145"/>
    </location>
</feature>
<evidence type="ECO:0000256" key="3">
    <source>
        <dbReference type="ARBA" id="ARBA00022692"/>
    </source>
</evidence>
<dbReference type="RefSeq" id="WP_379839915.1">
    <property type="nucleotide sequence ID" value="NZ_JBHRYQ010000001.1"/>
</dbReference>
<feature type="transmembrane region" description="Helical" evidence="6">
    <location>
        <begin position="188"/>
        <end position="208"/>
    </location>
</feature>
<organism evidence="8 9">
    <name type="scientific">Lacihabitans lacunae</name>
    <dbReference type="NCBI Taxonomy" id="1028214"/>
    <lineage>
        <taxon>Bacteria</taxon>
        <taxon>Pseudomonadati</taxon>
        <taxon>Bacteroidota</taxon>
        <taxon>Cytophagia</taxon>
        <taxon>Cytophagales</taxon>
        <taxon>Leadbetterellaceae</taxon>
        <taxon>Lacihabitans</taxon>
    </lineage>
</organism>
<feature type="domain" description="EamA" evidence="7">
    <location>
        <begin position="159"/>
        <end position="295"/>
    </location>
</feature>
<feature type="transmembrane region" description="Helical" evidence="6">
    <location>
        <begin position="277"/>
        <end position="294"/>
    </location>
</feature>
<feature type="transmembrane region" description="Helical" evidence="6">
    <location>
        <begin position="73"/>
        <end position="95"/>
    </location>
</feature>
<dbReference type="Proteomes" id="UP001595616">
    <property type="component" value="Unassembled WGS sequence"/>
</dbReference>
<evidence type="ECO:0000256" key="5">
    <source>
        <dbReference type="ARBA" id="ARBA00023136"/>
    </source>
</evidence>
<evidence type="ECO:0000313" key="9">
    <source>
        <dbReference type="Proteomes" id="UP001595616"/>
    </source>
</evidence>
<dbReference type="PANTHER" id="PTHR32322">
    <property type="entry name" value="INNER MEMBRANE TRANSPORTER"/>
    <property type="match status" value="1"/>
</dbReference>
<comment type="similarity">
    <text evidence="2">Belongs to the EamA transporter family.</text>
</comment>
<feature type="transmembrane region" description="Helical" evidence="6">
    <location>
        <begin position="16"/>
        <end position="33"/>
    </location>
</feature>
<dbReference type="InterPro" id="IPR000620">
    <property type="entry name" value="EamA_dom"/>
</dbReference>
<evidence type="ECO:0000256" key="2">
    <source>
        <dbReference type="ARBA" id="ARBA00007362"/>
    </source>
</evidence>
<feature type="transmembrane region" description="Helical" evidence="6">
    <location>
        <begin position="101"/>
        <end position="122"/>
    </location>
</feature>
<feature type="transmembrane region" description="Helical" evidence="6">
    <location>
        <begin position="223"/>
        <end position="245"/>
    </location>
</feature>
<evidence type="ECO:0000256" key="4">
    <source>
        <dbReference type="ARBA" id="ARBA00022989"/>
    </source>
</evidence>
<feature type="transmembrane region" description="Helical" evidence="6">
    <location>
        <begin position="252"/>
        <end position="271"/>
    </location>
</feature>
<dbReference type="InterPro" id="IPR050638">
    <property type="entry name" value="AA-Vitamin_Transporters"/>
</dbReference>
<dbReference type="Pfam" id="PF00892">
    <property type="entry name" value="EamA"/>
    <property type="match status" value="2"/>
</dbReference>
<evidence type="ECO:0000256" key="1">
    <source>
        <dbReference type="ARBA" id="ARBA00004141"/>
    </source>
</evidence>
<proteinExistence type="inferred from homology"/>
<sequence length="297" mass="32257">MSNSLETNEKDQLKSWLLLIFLAVIWGLSFILVKKIVHTFIAVELGAGRIFIAGIALAPWAIKNIKKLDSKKIPTLIVSGLTGYLIPAFIFGIVGSKLNSSLAGTLNATTPLFVLVIGGLFFHKRITKSQVFGLLIAFTGSLLLILSGGTHSLDFNNPYALLVIVATIMYGLNANIVGVSLSGIKPIVISSFSLIFVGTISFFILLFSTDFFHKILLEENRTLLIYFLLLGVINSGIAAVVYNYVLQISSPVFASSVTYLIPIVATIAGLFDGETIVIWHYLGMGIILLGIYLLNKK</sequence>
<keyword evidence="9" id="KW-1185">Reference proteome</keyword>
<feature type="transmembrane region" description="Helical" evidence="6">
    <location>
        <begin position="159"/>
        <end position="181"/>
    </location>
</feature>
<feature type="transmembrane region" description="Helical" evidence="6">
    <location>
        <begin position="134"/>
        <end position="153"/>
    </location>
</feature>
<keyword evidence="4 6" id="KW-1133">Transmembrane helix</keyword>